<name>A0A419UWR2_9BACL</name>
<keyword evidence="1" id="KW-1133">Transmembrane helix</keyword>
<evidence type="ECO:0000256" key="1">
    <source>
        <dbReference type="SAM" id="Phobius"/>
    </source>
</evidence>
<dbReference type="OrthoDB" id="9804829at2"/>
<organism evidence="2 3">
    <name type="scientific">Sinobaca qinghaiensis</name>
    <dbReference type="NCBI Taxonomy" id="342944"/>
    <lineage>
        <taxon>Bacteria</taxon>
        <taxon>Bacillati</taxon>
        <taxon>Bacillota</taxon>
        <taxon>Bacilli</taxon>
        <taxon>Bacillales</taxon>
        <taxon>Sporolactobacillaceae</taxon>
        <taxon>Sinobaca</taxon>
    </lineage>
</organism>
<feature type="transmembrane region" description="Helical" evidence="1">
    <location>
        <begin position="81"/>
        <end position="102"/>
    </location>
</feature>
<evidence type="ECO:0000313" key="2">
    <source>
        <dbReference type="EMBL" id="RKD69582.1"/>
    </source>
</evidence>
<gene>
    <name evidence="2" type="ORF">ATL39_3002</name>
</gene>
<feature type="transmembrane region" description="Helical" evidence="1">
    <location>
        <begin position="108"/>
        <end position="130"/>
    </location>
</feature>
<feature type="transmembrane region" description="Helical" evidence="1">
    <location>
        <begin position="137"/>
        <end position="158"/>
    </location>
</feature>
<sequence length="188" mass="21092">MNKQQFMKELNRSLKKLPDEERRDISQDFEEHFFIGKQEGQSEEDISSSLGSPGQIGKEMLAVYHLDQVQSAASTGNMFRAIWAVAGLSFFNLIIVLGPFIGLLGLVLAGWAVGISFTVSPVLVLAELIVNPEASSIFEFFMSLTLAGIGLLISFGMLKLTKWLTKTFIWYLHYNMRLVKGGAKYEYR</sequence>
<proteinExistence type="predicted"/>
<dbReference type="Proteomes" id="UP000285120">
    <property type="component" value="Unassembled WGS sequence"/>
</dbReference>
<dbReference type="RefSeq" id="WP_120194140.1">
    <property type="nucleotide sequence ID" value="NZ_RAPK01000011.1"/>
</dbReference>
<keyword evidence="3" id="KW-1185">Reference proteome</keyword>
<keyword evidence="1" id="KW-0472">Membrane</keyword>
<protein>
    <submittedName>
        <fullName evidence="2">Putative membrane protein</fullName>
    </submittedName>
</protein>
<reference evidence="2 3" key="1">
    <citation type="submission" date="2018-09" db="EMBL/GenBank/DDBJ databases">
        <title>Genomic Encyclopedia of Archaeal and Bacterial Type Strains, Phase II (KMG-II): from individual species to whole genera.</title>
        <authorList>
            <person name="Goeker M."/>
        </authorList>
    </citation>
    <scope>NUCLEOTIDE SEQUENCE [LARGE SCALE GENOMIC DNA]</scope>
    <source>
        <strain evidence="2 3">DSM 17008</strain>
    </source>
</reference>
<dbReference type="Pfam" id="PF22564">
    <property type="entry name" value="HAAS"/>
    <property type="match status" value="1"/>
</dbReference>
<evidence type="ECO:0000313" key="3">
    <source>
        <dbReference type="Proteomes" id="UP000285120"/>
    </source>
</evidence>
<dbReference type="EMBL" id="RAPK01000011">
    <property type="protein sequence ID" value="RKD69582.1"/>
    <property type="molecule type" value="Genomic_DNA"/>
</dbReference>
<comment type="caution">
    <text evidence="2">The sequence shown here is derived from an EMBL/GenBank/DDBJ whole genome shotgun (WGS) entry which is preliminary data.</text>
</comment>
<dbReference type="AlphaFoldDB" id="A0A419UWR2"/>
<keyword evidence="1" id="KW-0812">Transmembrane</keyword>
<accession>A0A419UWR2</accession>